<dbReference type="Proteomes" id="UP001558652">
    <property type="component" value="Unassembled WGS sequence"/>
</dbReference>
<dbReference type="InterPro" id="IPR035979">
    <property type="entry name" value="RBD_domain_sf"/>
</dbReference>
<dbReference type="Pfam" id="PF00076">
    <property type="entry name" value="RRM_1"/>
    <property type="match status" value="1"/>
</dbReference>
<dbReference type="InterPro" id="IPR012677">
    <property type="entry name" value="Nucleotide-bd_a/b_plait_sf"/>
</dbReference>
<evidence type="ECO:0000313" key="7">
    <source>
        <dbReference type="Proteomes" id="UP001558652"/>
    </source>
</evidence>
<feature type="domain" description="RRM" evidence="5">
    <location>
        <begin position="10"/>
        <end position="103"/>
    </location>
</feature>
<dbReference type="CDD" id="cd12355">
    <property type="entry name" value="RRM_RBM18"/>
    <property type="match status" value="1"/>
</dbReference>
<protein>
    <recommendedName>
        <fullName evidence="1">Probable RNA-binding protein 18</fullName>
    </recommendedName>
    <alternativeName>
        <fullName evidence="3">RNA-binding motif protein 18</fullName>
    </alternativeName>
</protein>
<keyword evidence="2 4" id="KW-0694">RNA-binding</keyword>
<gene>
    <name evidence="6" type="ORF">AAG570_001005</name>
</gene>
<evidence type="ECO:0000256" key="2">
    <source>
        <dbReference type="ARBA" id="ARBA00022884"/>
    </source>
</evidence>
<dbReference type="PROSITE" id="PS50102">
    <property type="entry name" value="RRM"/>
    <property type="match status" value="1"/>
</dbReference>
<reference evidence="6 7" key="1">
    <citation type="submission" date="2024-07" db="EMBL/GenBank/DDBJ databases">
        <title>Chromosome-level genome assembly of the water stick insect Ranatra chinensis (Heteroptera: Nepidae).</title>
        <authorList>
            <person name="Liu X."/>
        </authorList>
    </citation>
    <scope>NUCLEOTIDE SEQUENCE [LARGE SCALE GENOMIC DNA]</scope>
    <source>
        <strain evidence="6">Cailab_2021Rc</strain>
        <tissue evidence="6">Muscle</tissue>
    </source>
</reference>
<organism evidence="6 7">
    <name type="scientific">Ranatra chinensis</name>
    <dbReference type="NCBI Taxonomy" id="642074"/>
    <lineage>
        <taxon>Eukaryota</taxon>
        <taxon>Metazoa</taxon>
        <taxon>Ecdysozoa</taxon>
        <taxon>Arthropoda</taxon>
        <taxon>Hexapoda</taxon>
        <taxon>Insecta</taxon>
        <taxon>Pterygota</taxon>
        <taxon>Neoptera</taxon>
        <taxon>Paraneoptera</taxon>
        <taxon>Hemiptera</taxon>
        <taxon>Heteroptera</taxon>
        <taxon>Panheteroptera</taxon>
        <taxon>Nepomorpha</taxon>
        <taxon>Nepidae</taxon>
        <taxon>Ranatrinae</taxon>
        <taxon>Ranatra</taxon>
    </lineage>
</organism>
<keyword evidence="7" id="KW-1185">Reference proteome</keyword>
<dbReference type="EMBL" id="JBFDAA010000010">
    <property type="protein sequence ID" value="KAL1124376.1"/>
    <property type="molecule type" value="Genomic_DNA"/>
</dbReference>
<dbReference type="InterPro" id="IPR039157">
    <property type="entry name" value="RBM18_RRM"/>
</dbReference>
<evidence type="ECO:0000256" key="1">
    <source>
        <dbReference type="ARBA" id="ARBA00021141"/>
    </source>
</evidence>
<proteinExistence type="predicted"/>
<accession>A0ABD0YAK5</accession>
<dbReference type="SMART" id="SM00360">
    <property type="entry name" value="RRM"/>
    <property type="match status" value="1"/>
</dbReference>
<dbReference type="AlphaFoldDB" id="A0ABD0YAK5"/>
<comment type="caution">
    <text evidence="6">The sequence shown here is derived from an EMBL/GenBank/DDBJ whole genome shotgun (WGS) entry which is preliminary data.</text>
</comment>
<dbReference type="Gene3D" id="3.30.70.330">
    <property type="match status" value="1"/>
</dbReference>
<dbReference type="SUPFAM" id="SSF54928">
    <property type="entry name" value="RNA-binding domain, RBD"/>
    <property type="match status" value="1"/>
</dbReference>
<evidence type="ECO:0000259" key="5">
    <source>
        <dbReference type="PROSITE" id="PS50102"/>
    </source>
</evidence>
<name>A0ABD0YAK5_9HEMI</name>
<evidence type="ECO:0000313" key="6">
    <source>
        <dbReference type="EMBL" id="KAL1124376.1"/>
    </source>
</evidence>
<dbReference type="GO" id="GO:0003723">
    <property type="term" value="F:RNA binding"/>
    <property type="evidence" value="ECO:0007669"/>
    <property type="project" value="UniProtKB-UniRule"/>
</dbReference>
<dbReference type="InterPro" id="IPR000504">
    <property type="entry name" value="RRM_dom"/>
</dbReference>
<evidence type="ECO:0000256" key="4">
    <source>
        <dbReference type="PROSITE-ProRule" id="PRU00176"/>
    </source>
</evidence>
<feature type="non-terminal residue" evidence="6">
    <location>
        <position position="1"/>
    </location>
</feature>
<evidence type="ECO:0000256" key="3">
    <source>
        <dbReference type="ARBA" id="ARBA00030780"/>
    </source>
</evidence>
<sequence length="126" mass="14864">ADNECNIEDKRLWIGNLDPRVTERHIIRFCFVNYWYRLLKLLQKFGAIEKFDLLFHKTGPLAGQPRGYAFVTYVHRQDAQTMMDAVDGTLFGTKNVAVRWAHTMNKVMQQIPILYRLNLKMYSLLL</sequence>